<evidence type="ECO:0000313" key="1">
    <source>
        <dbReference type="EMBL" id="MBD9354955.1"/>
    </source>
</evidence>
<dbReference type="PANTHER" id="PTHR35271:SF1">
    <property type="entry name" value="ABC TRANSPORTER, SUBSTRATE-BINDING LIPOPROTEIN"/>
    <property type="match status" value="1"/>
</dbReference>
<dbReference type="Proteomes" id="UP000652176">
    <property type="component" value="Unassembled WGS sequence"/>
</dbReference>
<proteinExistence type="predicted"/>
<dbReference type="PANTHER" id="PTHR35271">
    <property type="entry name" value="ABC TRANSPORTER, SUBSTRATE-BINDING LIPOPROTEIN-RELATED"/>
    <property type="match status" value="1"/>
</dbReference>
<dbReference type="EMBL" id="JACXSS010000001">
    <property type="protein sequence ID" value="MBD9354955.1"/>
    <property type="molecule type" value="Genomic_DNA"/>
</dbReference>
<comment type="caution">
    <text evidence="1">The sequence shown here is derived from an EMBL/GenBank/DDBJ whole genome shotgun (WGS) entry which is preliminary data.</text>
</comment>
<reference evidence="1 2" key="1">
    <citation type="submission" date="2020-09" db="EMBL/GenBank/DDBJ databases">
        <title>Methylomonas albis sp. nov. and Methylomonas fluvii sp. nov.: Two cold-adapted methanotrophs from the River Elbe and an amended description of Methylovulum psychrotolerans strain Eb1.</title>
        <authorList>
            <person name="Bussmann I.K."/>
            <person name="Klings K.-W."/>
            <person name="Warnstedt J."/>
            <person name="Hoppert M."/>
            <person name="Saborowski A."/>
            <person name="Horn F."/>
            <person name="Liebner S."/>
        </authorList>
    </citation>
    <scope>NUCLEOTIDE SEQUENCE [LARGE SCALE GENOMIC DNA]</scope>
    <source>
        <strain evidence="1 2">EbA</strain>
    </source>
</reference>
<name>A0ABR9CW80_9GAMM</name>
<dbReference type="RefSeq" id="WP_192373310.1">
    <property type="nucleotide sequence ID" value="NZ_CAJHIV010000001.1"/>
</dbReference>
<dbReference type="InterPro" id="IPR007487">
    <property type="entry name" value="ABC_transpt-TYRBP-like"/>
</dbReference>
<sequence>MVFQPIAQALDAGILVLQSHDSAPYRQALQGFSSALALRGLAVNIETQTVGDPIAQDVAEHLRERPPQLLFTLGTPATRATLALARPIPIVAGLLLDSEQLRGQARLTGVSLDFPPTLQWRWLRRLLPDVQHIAVIYDPRRGLALFQALQQLARVDNIELIPAPAAAPEDLPNLLKELPPQLDALWVVDGVAAFNAIAVRELLLYSFRNRTPLIGLSEQWVKAGAIYALDWDYADLGAQAADLAWSILVNGAAPAGLPPQAPRKERVIVNGRTFEHMKRSIPERWLPDIIEVLP</sequence>
<evidence type="ECO:0000313" key="2">
    <source>
        <dbReference type="Proteomes" id="UP000652176"/>
    </source>
</evidence>
<dbReference type="Pfam" id="PF04392">
    <property type="entry name" value="ABC_sub_bind"/>
    <property type="match status" value="1"/>
</dbReference>
<dbReference type="Gene3D" id="3.40.50.2300">
    <property type="match status" value="2"/>
</dbReference>
<accession>A0ABR9CW80</accession>
<organism evidence="1 2">
    <name type="scientific">Methylomonas albis</name>
    <dbReference type="NCBI Taxonomy" id="1854563"/>
    <lineage>
        <taxon>Bacteria</taxon>
        <taxon>Pseudomonadati</taxon>
        <taxon>Pseudomonadota</taxon>
        <taxon>Gammaproteobacteria</taxon>
        <taxon>Methylococcales</taxon>
        <taxon>Methylococcaceae</taxon>
        <taxon>Methylomonas</taxon>
    </lineage>
</organism>
<evidence type="ECO:0008006" key="3">
    <source>
        <dbReference type="Google" id="ProtNLM"/>
    </source>
</evidence>
<gene>
    <name evidence="1" type="ORF">IE877_03500</name>
</gene>
<protein>
    <recommendedName>
        <fullName evidence="3">ABC transporter substrate-binding protein</fullName>
    </recommendedName>
</protein>
<keyword evidence="2" id="KW-1185">Reference proteome</keyword>